<dbReference type="GO" id="GO:0000139">
    <property type="term" value="C:Golgi membrane"/>
    <property type="evidence" value="ECO:0007669"/>
    <property type="project" value="UniProtKB-SubCell"/>
</dbReference>
<dbReference type="OrthoDB" id="10266042at2759"/>
<evidence type="ECO:0000313" key="11">
    <source>
        <dbReference type="EMBL" id="KAG5455479.1"/>
    </source>
</evidence>
<protein>
    <recommendedName>
        <fullName evidence="8">Coatomer subunit delta</fullName>
    </recommendedName>
</protein>
<keyword evidence="8" id="KW-0472">Membrane</keyword>
<dbReference type="InterPro" id="IPR027059">
    <property type="entry name" value="Coatomer_dsu"/>
</dbReference>
<feature type="domain" description="MHD" evidence="10">
    <location>
        <begin position="1"/>
        <end position="135"/>
    </location>
</feature>
<dbReference type="GO" id="GO:0051645">
    <property type="term" value="P:Golgi localization"/>
    <property type="evidence" value="ECO:0007669"/>
    <property type="project" value="TreeGrafter"/>
</dbReference>
<sequence length="135" mass="14516">NCWPNVAGDGSCDVNIEYELENDALEFTDVVIAIPIPPGAKPQVAVVDGQFHVDHQHGLLNWQIAAIDLNSRVGTLEFNIPGHGDVNSFFPVTVSFQCNRSYSGVDVVDATAVDGGGPIKFSKEIDLTAEEYSVV</sequence>
<evidence type="ECO:0000256" key="4">
    <source>
        <dbReference type="ARBA" id="ARBA00022892"/>
    </source>
</evidence>
<evidence type="ECO:0000256" key="9">
    <source>
        <dbReference type="RuleBase" id="RU366052"/>
    </source>
</evidence>
<reference evidence="11 12" key="1">
    <citation type="journal article" name="Sci. Rep.">
        <title>Genome-scale phylogenetic analyses confirm Olpidium as the closest living zoosporic fungus to the non-flagellated, terrestrial fungi.</title>
        <authorList>
            <person name="Chang Y."/>
            <person name="Rochon D."/>
            <person name="Sekimoto S."/>
            <person name="Wang Y."/>
            <person name="Chovatia M."/>
            <person name="Sandor L."/>
            <person name="Salamov A."/>
            <person name="Grigoriev I.V."/>
            <person name="Stajich J.E."/>
            <person name="Spatafora J.W."/>
        </authorList>
    </citation>
    <scope>NUCLEOTIDE SEQUENCE [LARGE SCALE GENOMIC DNA]</scope>
    <source>
        <strain evidence="11">S191</strain>
    </source>
</reference>
<keyword evidence="3 8" id="KW-0963">Cytoplasm</keyword>
<dbReference type="InterPro" id="IPR028565">
    <property type="entry name" value="MHD"/>
</dbReference>
<dbReference type="InterPro" id="IPR036168">
    <property type="entry name" value="AP2_Mu_C_sf"/>
</dbReference>
<keyword evidence="2 8" id="KW-0813">Transport</keyword>
<evidence type="ECO:0000256" key="8">
    <source>
        <dbReference type="RuleBase" id="RU364018"/>
    </source>
</evidence>
<dbReference type="Pfam" id="PF00928">
    <property type="entry name" value="Adap_comp_sub"/>
    <property type="match status" value="1"/>
</dbReference>
<dbReference type="EMBL" id="JAEFCI010013314">
    <property type="protein sequence ID" value="KAG5455479.1"/>
    <property type="molecule type" value="Genomic_DNA"/>
</dbReference>
<comment type="function">
    <text evidence="8">The coatomer is a cytosolic protein complex that binds to dilysine motifs and reversibly associates with Golgi non-clathrin-coated vesicles, which further mediate biosynthetic protein transport from the ER, via the Golgi up to the trans Golgi network. Coatomer complex is required for budding from Golgi membranes, and is essential for the retrograde Golgi-to-ER transport of dilysine-tagged proteins.</text>
</comment>
<accession>A0A8H7ZLY0</accession>
<dbReference type="PANTHER" id="PTHR10121">
    <property type="entry name" value="COATOMER SUBUNIT DELTA"/>
    <property type="match status" value="1"/>
</dbReference>
<keyword evidence="7 8" id="KW-0968">Cytoplasmic vesicle</keyword>
<dbReference type="PANTHER" id="PTHR10121:SF0">
    <property type="entry name" value="COATOMER SUBUNIT DELTA"/>
    <property type="match status" value="1"/>
</dbReference>
<evidence type="ECO:0000256" key="1">
    <source>
        <dbReference type="ARBA" id="ARBA00010516"/>
    </source>
</evidence>
<feature type="non-terminal residue" evidence="11">
    <location>
        <position position="1"/>
    </location>
</feature>
<evidence type="ECO:0000256" key="7">
    <source>
        <dbReference type="ARBA" id="ARBA00023329"/>
    </source>
</evidence>
<proteinExistence type="inferred from homology"/>
<evidence type="ECO:0000313" key="12">
    <source>
        <dbReference type="Proteomes" id="UP000673691"/>
    </source>
</evidence>
<dbReference type="GO" id="GO:0006888">
    <property type="term" value="P:endoplasmic reticulum to Golgi vesicle-mediated transport"/>
    <property type="evidence" value="ECO:0007669"/>
    <property type="project" value="TreeGrafter"/>
</dbReference>
<keyword evidence="6 8" id="KW-0333">Golgi apparatus</keyword>
<evidence type="ECO:0000256" key="6">
    <source>
        <dbReference type="ARBA" id="ARBA00023034"/>
    </source>
</evidence>
<organism evidence="11 12">
    <name type="scientific">Olpidium bornovanus</name>
    <dbReference type="NCBI Taxonomy" id="278681"/>
    <lineage>
        <taxon>Eukaryota</taxon>
        <taxon>Fungi</taxon>
        <taxon>Fungi incertae sedis</taxon>
        <taxon>Olpidiomycota</taxon>
        <taxon>Olpidiomycotina</taxon>
        <taxon>Olpidiomycetes</taxon>
        <taxon>Olpidiales</taxon>
        <taxon>Olpidiaceae</taxon>
        <taxon>Olpidium</taxon>
    </lineage>
</organism>
<evidence type="ECO:0000256" key="2">
    <source>
        <dbReference type="ARBA" id="ARBA00022448"/>
    </source>
</evidence>
<evidence type="ECO:0000256" key="5">
    <source>
        <dbReference type="ARBA" id="ARBA00022927"/>
    </source>
</evidence>
<name>A0A8H7ZLY0_9FUNG</name>
<keyword evidence="12" id="KW-1185">Reference proteome</keyword>
<keyword evidence="5 8" id="KW-0653">Protein transport</keyword>
<dbReference type="GO" id="GO:0030126">
    <property type="term" value="C:COPI vesicle coat"/>
    <property type="evidence" value="ECO:0007669"/>
    <property type="project" value="UniProtKB-UniRule"/>
</dbReference>
<comment type="subcellular location">
    <subcellularLocation>
        <location evidence="8 9">Cytoplasm</location>
    </subcellularLocation>
    <subcellularLocation>
        <location evidence="8 9">Cytoplasmic vesicle</location>
        <location evidence="8 9">COPI-coated vesicle membrane</location>
        <topology evidence="8 9">Peripheral membrane protein</topology>
        <orientation evidence="8 9">Cytoplasmic side</orientation>
    </subcellularLocation>
    <subcellularLocation>
        <location evidence="8 9">Golgi apparatus membrane</location>
        <topology evidence="8 9">Peripheral membrane protein</topology>
        <orientation evidence="8 9">Cytoplasmic side</orientation>
    </subcellularLocation>
</comment>
<comment type="caution">
    <text evidence="11">The sequence shown here is derived from an EMBL/GenBank/DDBJ whole genome shotgun (WGS) entry which is preliminary data.</text>
</comment>
<dbReference type="SUPFAM" id="SSF49447">
    <property type="entry name" value="Second domain of Mu2 adaptin subunit (ap50) of ap2 adaptor"/>
    <property type="match status" value="1"/>
</dbReference>
<dbReference type="CDD" id="cd09254">
    <property type="entry name" value="AP_delta-COPI_MHD"/>
    <property type="match status" value="1"/>
</dbReference>
<dbReference type="GO" id="GO:0006890">
    <property type="term" value="P:retrograde vesicle-mediated transport, Golgi to endoplasmic reticulum"/>
    <property type="evidence" value="ECO:0007669"/>
    <property type="project" value="UniProtKB-UniRule"/>
</dbReference>
<dbReference type="AlphaFoldDB" id="A0A8H7ZLY0"/>
<dbReference type="Proteomes" id="UP000673691">
    <property type="component" value="Unassembled WGS sequence"/>
</dbReference>
<comment type="similarity">
    <text evidence="1 8">Belongs to the adaptor complexes medium subunit family. Delta-COP subfamily.</text>
</comment>
<keyword evidence="4 8" id="KW-0931">ER-Golgi transport</keyword>
<comment type="subunit">
    <text evidence="8">Oligomeric complex that consists of at least the alpha, beta, beta', gamma, delta, epsilon and zeta subunits.</text>
</comment>
<dbReference type="GO" id="GO:0015031">
    <property type="term" value="P:protein transport"/>
    <property type="evidence" value="ECO:0007669"/>
    <property type="project" value="UniProtKB-KW"/>
</dbReference>
<gene>
    <name evidence="11" type="ORF">BJ554DRAFT_5095</name>
</gene>
<evidence type="ECO:0000259" key="10">
    <source>
        <dbReference type="PROSITE" id="PS51072"/>
    </source>
</evidence>
<dbReference type="PROSITE" id="PS51072">
    <property type="entry name" value="MHD"/>
    <property type="match status" value="1"/>
</dbReference>
<evidence type="ECO:0000256" key="3">
    <source>
        <dbReference type="ARBA" id="ARBA00022490"/>
    </source>
</evidence>